<dbReference type="Pfam" id="PF02515">
    <property type="entry name" value="CoA_transf_3"/>
    <property type="match status" value="1"/>
</dbReference>
<dbReference type="InterPro" id="IPR003673">
    <property type="entry name" value="CoA-Trfase_fam_III"/>
</dbReference>
<evidence type="ECO:0000256" key="1">
    <source>
        <dbReference type="ARBA" id="ARBA00022679"/>
    </source>
</evidence>
<dbReference type="Gene3D" id="3.40.50.10540">
    <property type="entry name" value="Crotonobetainyl-coa:carnitine coa-transferase, domain 1"/>
    <property type="match status" value="1"/>
</dbReference>
<evidence type="ECO:0000313" key="3">
    <source>
        <dbReference type="Proteomes" id="UP000193228"/>
    </source>
</evidence>
<gene>
    <name evidence="2" type="ORF">SAMN06265784_11252</name>
</gene>
<dbReference type="InterPro" id="IPR050483">
    <property type="entry name" value="CoA-transferase_III_domain"/>
</dbReference>
<dbReference type="SUPFAM" id="SSF89796">
    <property type="entry name" value="CoA-transferase family III (CaiB/BaiF)"/>
    <property type="match status" value="1"/>
</dbReference>
<dbReference type="STRING" id="1515439.SAMN06265784_11252"/>
<protein>
    <submittedName>
        <fullName evidence="2">Crotonobetainyl-CoA:carnitine CoA-transferase CaiB</fullName>
    </submittedName>
</protein>
<dbReference type="EMBL" id="FXAT01000012">
    <property type="protein sequence ID" value="SMG58926.1"/>
    <property type="molecule type" value="Genomic_DNA"/>
</dbReference>
<dbReference type="GO" id="GO:0008410">
    <property type="term" value="F:CoA-transferase activity"/>
    <property type="evidence" value="ECO:0007669"/>
    <property type="project" value="TreeGrafter"/>
</dbReference>
<dbReference type="RefSeq" id="WP_085488647.1">
    <property type="nucleotide sequence ID" value="NZ_FXAT01000012.1"/>
</dbReference>
<dbReference type="InterPro" id="IPR044855">
    <property type="entry name" value="CoA-Trfase_III_dom3_sf"/>
</dbReference>
<evidence type="ECO:0000313" key="2">
    <source>
        <dbReference type="EMBL" id="SMG58926.1"/>
    </source>
</evidence>
<accession>A0A1X7LYC8</accession>
<organism evidence="2 3">
    <name type="scientific">Paraburkholderia susongensis</name>
    <dbReference type="NCBI Taxonomy" id="1515439"/>
    <lineage>
        <taxon>Bacteria</taxon>
        <taxon>Pseudomonadati</taxon>
        <taxon>Pseudomonadota</taxon>
        <taxon>Betaproteobacteria</taxon>
        <taxon>Burkholderiales</taxon>
        <taxon>Burkholderiaceae</taxon>
        <taxon>Paraburkholderia</taxon>
    </lineage>
</organism>
<sequence>MSLPLSGLRIIAVEQYGAGPFATQHLADLGADVIKIENARDGGDVGRAVGPHYFGPGDSHFYEAFNRNKRSIALNLKSSEGKEILLKLVEKADAVFDNLRGDLPASLGLDYAALARANPAIVCAHLSAYGRTGSRKAWPGYDYLMQAEAGYLSLTGEPDGPPTRFGLSIIDLMTGTTAAMALLAGIVEARKTGRGRDVDVSLFDVALHNLAYVATWYLNGGHTTKREPRSSHPSLTPSELYRTRDGWIFLMCNKEKFWGVLANVVGKPEWIDDPELCNYAARLKHRNRVRRELDDVLMTADTATWMERFAGKVPAAPVYDVAEALDNPFVAEQMRVVAFEHPEHGPIRGVASPVRIGEALPTRAAPRMGEHTDEVLREAGFADDTIAWLRRQAVVQ</sequence>
<keyword evidence="1 2" id="KW-0808">Transferase</keyword>
<dbReference type="PANTHER" id="PTHR48207:SF4">
    <property type="entry name" value="BLL6097 PROTEIN"/>
    <property type="match status" value="1"/>
</dbReference>
<name>A0A1X7LYC8_9BURK</name>
<dbReference type="PANTHER" id="PTHR48207">
    <property type="entry name" value="SUCCINATE--HYDROXYMETHYLGLUTARATE COA-TRANSFERASE"/>
    <property type="match status" value="1"/>
</dbReference>
<dbReference type="AlphaFoldDB" id="A0A1X7LYC8"/>
<dbReference type="InterPro" id="IPR023606">
    <property type="entry name" value="CoA-Trfase_III_dom_1_sf"/>
</dbReference>
<dbReference type="Proteomes" id="UP000193228">
    <property type="component" value="Unassembled WGS sequence"/>
</dbReference>
<keyword evidence="3" id="KW-1185">Reference proteome</keyword>
<dbReference type="OrthoDB" id="9058532at2"/>
<dbReference type="Gene3D" id="3.30.1540.10">
    <property type="entry name" value="formyl-coa transferase, domain 3"/>
    <property type="match status" value="1"/>
</dbReference>
<proteinExistence type="predicted"/>
<reference evidence="3" key="1">
    <citation type="submission" date="2017-04" db="EMBL/GenBank/DDBJ databases">
        <authorList>
            <person name="Varghese N."/>
            <person name="Submissions S."/>
        </authorList>
    </citation>
    <scope>NUCLEOTIDE SEQUENCE [LARGE SCALE GENOMIC DNA]</scope>
    <source>
        <strain evidence="3">LMG 29540</strain>
    </source>
</reference>